<accession>A0A3B0X2B9</accession>
<protein>
    <recommendedName>
        <fullName evidence="2">DUF2235 domain-containing protein</fullName>
    </recommendedName>
</protein>
<reference evidence="1" key="1">
    <citation type="submission" date="2018-06" db="EMBL/GenBank/DDBJ databases">
        <authorList>
            <person name="Zhirakovskaya E."/>
        </authorList>
    </citation>
    <scope>NUCLEOTIDE SEQUENCE</scope>
</reference>
<evidence type="ECO:0008006" key="2">
    <source>
        <dbReference type="Google" id="ProtNLM"/>
    </source>
</evidence>
<sequence length="206" mass="23019">MTELSEKSFDSPPIVEEPEIPETVKHIKVRFSVFFDGTLNNRNNIDTRLAFEKASDLSKLDFEKHKIYRKCKTEDSFKADYTNVATMEGYVKDSTDLAEKINGYDLTLKTYIDGSGTEDDDKDSAIGYGLGWGPTGVRAKTKKGMDKVVFITTKEVPDPTTIIDLLTIDAFGFSRGATSARNFIYEALFGDKLAPLKEQFAAIGKR</sequence>
<gene>
    <name evidence="1" type="ORF">MNBD_GAMMA07-2420</name>
</gene>
<name>A0A3B0X2B9_9ZZZZ</name>
<dbReference type="EMBL" id="UOFF01000326">
    <property type="protein sequence ID" value="VAW57057.1"/>
    <property type="molecule type" value="Genomic_DNA"/>
</dbReference>
<evidence type="ECO:0000313" key="1">
    <source>
        <dbReference type="EMBL" id="VAW57057.1"/>
    </source>
</evidence>
<organism evidence="1">
    <name type="scientific">hydrothermal vent metagenome</name>
    <dbReference type="NCBI Taxonomy" id="652676"/>
    <lineage>
        <taxon>unclassified sequences</taxon>
        <taxon>metagenomes</taxon>
        <taxon>ecological metagenomes</taxon>
    </lineage>
</organism>
<proteinExistence type="predicted"/>
<dbReference type="AlphaFoldDB" id="A0A3B0X2B9"/>